<comment type="caution">
    <text evidence="1">The sequence shown here is derived from an EMBL/GenBank/DDBJ whole genome shotgun (WGS) entry which is preliminary data.</text>
</comment>
<evidence type="ECO:0000313" key="2">
    <source>
        <dbReference type="Proteomes" id="UP000276133"/>
    </source>
</evidence>
<evidence type="ECO:0000313" key="1">
    <source>
        <dbReference type="EMBL" id="RMZ96674.1"/>
    </source>
</evidence>
<proteinExistence type="predicted"/>
<sequence>MSINIVGMKKLFVKMYLANRITKLFGSSQLGELWFISDLLPYHVVIKAAIFITKEKINYFQSNYLTCHNNIKKLTRNN</sequence>
<organism evidence="1 2">
    <name type="scientific">Brachionus plicatilis</name>
    <name type="common">Marine rotifer</name>
    <name type="synonym">Brachionus muelleri</name>
    <dbReference type="NCBI Taxonomy" id="10195"/>
    <lineage>
        <taxon>Eukaryota</taxon>
        <taxon>Metazoa</taxon>
        <taxon>Spiralia</taxon>
        <taxon>Gnathifera</taxon>
        <taxon>Rotifera</taxon>
        <taxon>Eurotatoria</taxon>
        <taxon>Monogononta</taxon>
        <taxon>Pseudotrocha</taxon>
        <taxon>Ploima</taxon>
        <taxon>Brachionidae</taxon>
        <taxon>Brachionus</taxon>
    </lineage>
</organism>
<gene>
    <name evidence="1" type="ORF">BpHYR1_042663</name>
</gene>
<dbReference type="Proteomes" id="UP000276133">
    <property type="component" value="Unassembled WGS sequence"/>
</dbReference>
<reference evidence="1 2" key="1">
    <citation type="journal article" date="2018" name="Sci. Rep.">
        <title>Genomic signatures of local adaptation to the degree of environmental predictability in rotifers.</title>
        <authorList>
            <person name="Franch-Gras L."/>
            <person name="Hahn C."/>
            <person name="Garcia-Roger E.M."/>
            <person name="Carmona M.J."/>
            <person name="Serra M."/>
            <person name="Gomez A."/>
        </authorList>
    </citation>
    <scope>NUCLEOTIDE SEQUENCE [LARGE SCALE GENOMIC DNA]</scope>
    <source>
        <strain evidence="1">HYR1</strain>
    </source>
</reference>
<dbReference type="AlphaFoldDB" id="A0A3M7PD75"/>
<protein>
    <submittedName>
        <fullName evidence="1">Uncharacterized protein</fullName>
    </submittedName>
</protein>
<name>A0A3M7PD75_BRAPC</name>
<accession>A0A3M7PD75</accession>
<dbReference type="EMBL" id="REGN01011979">
    <property type="protein sequence ID" value="RMZ96674.1"/>
    <property type="molecule type" value="Genomic_DNA"/>
</dbReference>
<keyword evidence="2" id="KW-1185">Reference proteome</keyword>